<feature type="region of interest" description="Disordered" evidence="1">
    <location>
        <begin position="346"/>
        <end position="391"/>
    </location>
</feature>
<evidence type="ECO:0000256" key="1">
    <source>
        <dbReference type="SAM" id="MobiDB-lite"/>
    </source>
</evidence>
<dbReference type="EMBL" id="JASBNA010000005">
    <property type="protein sequence ID" value="KAK7691317.1"/>
    <property type="molecule type" value="Genomic_DNA"/>
</dbReference>
<feature type="compositionally biased region" description="Basic and acidic residues" evidence="1">
    <location>
        <begin position="346"/>
        <end position="356"/>
    </location>
</feature>
<dbReference type="Proteomes" id="UP001385951">
    <property type="component" value="Unassembled WGS sequence"/>
</dbReference>
<accession>A0AAW0GN35</accession>
<gene>
    <name evidence="2" type="ORF">QCA50_004711</name>
</gene>
<evidence type="ECO:0000313" key="3">
    <source>
        <dbReference type="Proteomes" id="UP001385951"/>
    </source>
</evidence>
<sequence length="404" mass="44445">MAPSAKIRHRFQNSLDIVAARSFSYVDLTQPSGTDNAWSIVDSPTLGRLSTIHSPALRDADVIDSPILGRMSGIARRLEWLAAEPSPMLPTIAFDDISLEVKKVNIEPLHIHKKSGVTPLDIKKIRRRGLPTGVQLILPPSPLPPPRSPLGLPPLSASTPQTALTFTAEFDLGHGGFIFTPFQTSYPSTATSPNFIVSPVPDDVGLETMSVADTHHVDIANPPSPASSTGSNSPCSEIFDIDSIYQSRKMSSSTAPSSAEPLSARPQTSTSSFTKELTIHLFEEELHRNAPNDIGESKLDKEFYDEIDEDLLAAPMDVFERMLWESTVETELKDISEAVDVKPSRLSYGDKIDPDVPRNQNVTALDEESPTHERRTFVPSPRGPRPRRKRNFSEDFLGGVFHKH</sequence>
<evidence type="ECO:0000313" key="2">
    <source>
        <dbReference type="EMBL" id="KAK7691317.1"/>
    </source>
</evidence>
<feature type="region of interest" description="Disordered" evidence="1">
    <location>
        <begin position="250"/>
        <end position="271"/>
    </location>
</feature>
<name>A0AAW0GN35_9APHY</name>
<protein>
    <submittedName>
        <fullName evidence="2">Uncharacterized protein</fullName>
    </submittedName>
</protein>
<proteinExistence type="predicted"/>
<keyword evidence="3" id="KW-1185">Reference proteome</keyword>
<organism evidence="2 3">
    <name type="scientific">Cerrena zonata</name>
    <dbReference type="NCBI Taxonomy" id="2478898"/>
    <lineage>
        <taxon>Eukaryota</taxon>
        <taxon>Fungi</taxon>
        <taxon>Dikarya</taxon>
        <taxon>Basidiomycota</taxon>
        <taxon>Agaricomycotina</taxon>
        <taxon>Agaricomycetes</taxon>
        <taxon>Polyporales</taxon>
        <taxon>Cerrenaceae</taxon>
        <taxon>Cerrena</taxon>
    </lineage>
</organism>
<comment type="caution">
    <text evidence="2">The sequence shown here is derived from an EMBL/GenBank/DDBJ whole genome shotgun (WGS) entry which is preliminary data.</text>
</comment>
<reference evidence="2 3" key="1">
    <citation type="submission" date="2022-09" db="EMBL/GenBank/DDBJ databases">
        <authorList>
            <person name="Palmer J.M."/>
        </authorList>
    </citation>
    <scope>NUCLEOTIDE SEQUENCE [LARGE SCALE GENOMIC DNA]</scope>
    <source>
        <strain evidence="2 3">DSM 7382</strain>
    </source>
</reference>
<dbReference type="AlphaFoldDB" id="A0AAW0GN35"/>